<gene>
    <name evidence="3" type="ORF">BDZ85DRAFT_129737</name>
</gene>
<reference evidence="4" key="1">
    <citation type="journal article" date="2020" name="Stud. Mycol.">
        <title>101 Dothideomycetes genomes: A test case for predicting lifestyles and emergence of pathogens.</title>
        <authorList>
            <person name="Haridas S."/>
            <person name="Albert R."/>
            <person name="Binder M."/>
            <person name="Bloem J."/>
            <person name="LaButti K."/>
            <person name="Salamov A."/>
            <person name="Andreopoulos B."/>
            <person name="Baker S."/>
            <person name="Barry K."/>
            <person name="Bills G."/>
            <person name="Bluhm B."/>
            <person name="Cannon C."/>
            <person name="Castanera R."/>
            <person name="Culley D."/>
            <person name="Daum C."/>
            <person name="Ezra D."/>
            <person name="Gonzalez J."/>
            <person name="Henrissat B."/>
            <person name="Kuo A."/>
            <person name="Liang C."/>
            <person name="Lipzen A."/>
            <person name="Lutzoni F."/>
            <person name="Magnuson J."/>
            <person name="Mondo S."/>
            <person name="Nolan M."/>
            <person name="Ohm R."/>
            <person name="Pangilinan J."/>
            <person name="Park H.-J."/>
            <person name="Ramirez L."/>
            <person name="Alfaro M."/>
            <person name="Sun H."/>
            <person name="Tritt A."/>
            <person name="Yoshinaga Y."/>
            <person name="Zwiers L.-H."/>
            <person name="Turgeon B."/>
            <person name="Goodwin S."/>
            <person name="Spatafora J."/>
            <person name="Crous P."/>
            <person name="Grigoriev I."/>
        </authorList>
    </citation>
    <scope>NUCLEOTIDE SEQUENCE [LARGE SCALE GENOMIC DNA]</scope>
    <source>
        <strain evidence="4">CECT 20119</strain>
    </source>
</reference>
<evidence type="ECO:0000256" key="1">
    <source>
        <dbReference type="SAM" id="MobiDB-lite"/>
    </source>
</evidence>
<dbReference type="GO" id="GO:0016301">
    <property type="term" value="F:kinase activity"/>
    <property type="evidence" value="ECO:0007669"/>
    <property type="project" value="UniProtKB-KW"/>
</dbReference>
<protein>
    <submittedName>
        <fullName evidence="3">Kinase-like domain-containing protein</fullName>
    </submittedName>
</protein>
<feature type="compositionally biased region" description="Pro residues" evidence="1">
    <location>
        <begin position="1"/>
        <end position="13"/>
    </location>
</feature>
<evidence type="ECO:0000259" key="2">
    <source>
        <dbReference type="Pfam" id="PF01636"/>
    </source>
</evidence>
<keyword evidence="3" id="KW-0808">Transferase</keyword>
<sequence>MTPPPDAGTPSPVPSQLNRPESDEKARGTRAQHEGSKSLAVNDTLVKRTLTRIALATIGRINQGYGVCVTVSPHLIIKRSSRVHLTEAATMAFVAAKTSIPVPKVYCAFVRNGKTYIVMEKMRGHPIPQVWNKLSSSSREKIFTQLKGMLDELRALPPPNPNAVQSCVGGSLTDCRITHCQPRMGPWTSIQEFHRWLRQNFDPTAIEQHSHTEEEWNDLLDMNAKHDGPWPPVVFTHADLNPFNIMVDGDKITGIIDWEFSGWYPHYWEYTTACYGNLGRLWWQDVVDKVLEVKPEEMKMEVTRQRWWGEF</sequence>
<dbReference type="InterPro" id="IPR051678">
    <property type="entry name" value="AGP_Transferase"/>
</dbReference>
<feature type="domain" description="Aminoglycoside phosphotransferase" evidence="2">
    <location>
        <begin position="86"/>
        <end position="279"/>
    </location>
</feature>
<dbReference type="InterPro" id="IPR002575">
    <property type="entry name" value="Aminoglycoside_PTrfase"/>
</dbReference>
<evidence type="ECO:0000313" key="3">
    <source>
        <dbReference type="EMBL" id="KAF2222574.1"/>
    </source>
</evidence>
<keyword evidence="4" id="KW-1185">Reference proteome</keyword>
<dbReference type="CDD" id="cd05120">
    <property type="entry name" value="APH_ChoK_like"/>
    <property type="match status" value="1"/>
</dbReference>
<proteinExistence type="predicted"/>
<dbReference type="OrthoDB" id="8300194at2759"/>
<dbReference type="Pfam" id="PF01636">
    <property type="entry name" value="APH"/>
    <property type="match status" value="1"/>
</dbReference>
<evidence type="ECO:0000313" key="4">
    <source>
        <dbReference type="Proteomes" id="UP000799538"/>
    </source>
</evidence>
<dbReference type="PANTHER" id="PTHR21310">
    <property type="entry name" value="AMINOGLYCOSIDE PHOSPHOTRANSFERASE-RELATED-RELATED"/>
    <property type="match status" value="1"/>
</dbReference>
<accession>A0A6A6GA44</accession>
<dbReference type="Proteomes" id="UP000799538">
    <property type="component" value="Unassembled WGS sequence"/>
</dbReference>
<feature type="compositionally biased region" description="Basic and acidic residues" evidence="1">
    <location>
        <begin position="20"/>
        <end position="36"/>
    </location>
</feature>
<dbReference type="EMBL" id="ML992508">
    <property type="protein sequence ID" value="KAF2222574.1"/>
    <property type="molecule type" value="Genomic_DNA"/>
</dbReference>
<feature type="region of interest" description="Disordered" evidence="1">
    <location>
        <begin position="1"/>
        <end position="38"/>
    </location>
</feature>
<dbReference type="InterPro" id="IPR011009">
    <property type="entry name" value="Kinase-like_dom_sf"/>
</dbReference>
<organism evidence="3 4">
    <name type="scientific">Elsinoe ampelina</name>
    <dbReference type="NCBI Taxonomy" id="302913"/>
    <lineage>
        <taxon>Eukaryota</taxon>
        <taxon>Fungi</taxon>
        <taxon>Dikarya</taxon>
        <taxon>Ascomycota</taxon>
        <taxon>Pezizomycotina</taxon>
        <taxon>Dothideomycetes</taxon>
        <taxon>Dothideomycetidae</taxon>
        <taxon>Myriangiales</taxon>
        <taxon>Elsinoaceae</taxon>
        <taxon>Elsinoe</taxon>
    </lineage>
</organism>
<dbReference type="PANTHER" id="PTHR21310:SF55">
    <property type="entry name" value="AMINOGLYCOSIDE PHOSPHOTRANSFERASE DOMAIN-CONTAINING PROTEIN"/>
    <property type="match status" value="1"/>
</dbReference>
<name>A0A6A6GA44_9PEZI</name>
<dbReference type="SUPFAM" id="SSF56112">
    <property type="entry name" value="Protein kinase-like (PK-like)"/>
    <property type="match status" value="1"/>
</dbReference>
<dbReference type="AlphaFoldDB" id="A0A6A6GA44"/>
<dbReference type="Gene3D" id="3.90.1200.10">
    <property type="match status" value="1"/>
</dbReference>
<keyword evidence="3" id="KW-0418">Kinase</keyword>